<evidence type="ECO:0000313" key="2">
    <source>
        <dbReference type="Proteomes" id="UP000790709"/>
    </source>
</evidence>
<dbReference type="Proteomes" id="UP000790709">
    <property type="component" value="Unassembled WGS sequence"/>
</dbReference>
<dbReference type="EMBL" id="MU266387">
    <property type="protein sequence ID" value="KAH7926189.1"/>
    <property type="molecule type" value="Genomic_DNA"/>
</dbReference>
<reference evidence="1" key="1">
    <citation type="journal article" date="2021" name="New Phytol.">
        <title>Evolutionary innovations through gain and loss of genes in the ectomycorrhizal Boletales.</title>
        <authorList>
            <person name="Wu G."/>
            <person name="Miyauchi S."/>
            <person name="Morin E."/>
            <person name="Kuo A."/>
            <person name="Drula E."/>
            <person name="Varga T."/>
            <person name="Kohler A."/>
            <person name="Feng B."/>
            <person name="Cao Y."/>
            <person name="Lipzen A."/>
            <person name="Daum C."/>
            <person name="Hundley H."/>
            <person name="Pangilinan J."/>
            <person name="Johnson J."/>
            <person name="Barry K."/>
            <person name="LaButti K."/>
            <person name="Ng V."/>
            <person name="Ahrendt S."/>
            <person name="Min B."/>
            <person name="Choi I.G."/>
            <person name="Park H."/>
            <person name="Plett J.M."/>
            <person name="Magnuson J."/>
            <person name="Spatafora J.W."/>
            <person name="Nagy L.G."/>
            <person name="Henrissat B."/>
            <person name="Grigoriev I.V."/>
            <person name="Yang Z.L."/>
            <person name="Xu J."/>
            <person name="Martin F.M."/>
        </authorList>
    </citation>
    <scope>NUCLEOTIDE SEQUENCE</scope>
    <source>
        <strain evidence="1">KUC20120723A-06</strain>
    </source>
</reference>
<protein>
    <submittedName>
        <fullName evidence="1">Uncharacterized protein</fullName>
    </submittedName>
</protein>
<name>A0ACB8BKD1_9AGAM</name>
<accession>A0ACB8BKD1</accession>
<keyword evidence="2" id="KW-1185">Reference proteome</keyword>
<sequence length="611" mass="66324">MEFPGSIDSLWDLTQTPSQFSRLADDDFLALLHKQYQSSITPVNGSGQTEGGVNPQSIQNLPLQGLSPPSEDSSPSPPSNNDSLSRRQSTYSRGNNDNEESGLKRKASDDDTMDEGPSSKTAHTADDSSSGRKGSSRRKSTGNGQDETRLLKRKEQNRAAQRAFRERKEKHVKDLEDKVAALESKNEEALAENGNLRDLLARLQQENLALKEAQFTFAVPKPVETTTLPHASSSSPSSSIPQSSFSFFGAPPTTSPTNTTSSPKPPGFGDIDWSALTTFDPSMLNVLDETPTDGPMQVDYSSSPYGQYALPPKTQYKTIATNPLFMSFADSPDGSGTTGNSNSSNDMNLFNFTFPSSPPLNQWPTQTSPDFGQSSGQTDFTHHLDELFGGNYLGNQGPLDFSVLMKSPGNGGLSPVSHANGHSPQIPSSHNSIPSSQKNVTSPPNSLSPPSSASTSNGQSPFSWTMSRSEDSPPSASESSEQRPWNGCPTTREEAERIIAESGESPFTRGSNAPSLRKVTDAQGNIVACEGTNFPRTEQRPENIEVLKAWRTITSNPHFKDADINELCTEFTKKARCDGTKVVLEPQGIHHILERFKAKQMQMQQQTSQAK</sequence>
<gene>
    <name evidence="1" type="ORF">BV22DRAFT_373246</name>
</gene>
<evidence type="ECO:0000313" key="1">
    <source>
        <dbReference type="EMBL" id="KAH7926189.1"/>
    </source>
</evidence>
<organism evidence="1 2">
    <name type="scientific">Leucogyrophana mollusca</name>
    <dbReference type="NCBI Taxonomy" id="85980"/>
    <lineage>
        <taxon>Eukaryota</taxon>
        <taxon>Fungi</taxon>
        <taxon>Dikarya</taxon>
        <taxon>Basidiomycota</taxon>
        <taxon>Agaricomycotina</taxon>
        <taxon>Agaricomycetes</taxon>
        <taxon>Agaricomycetidae</taxon>
        <taxon>Boletales</taxon>
        <taxon>Boletales incertae sedis</taxon>
        <taxon>Leucogyrophana</taxon>
    </lineage>
</organism>
<comment type="caution">
    <text evidence="1">The sequence shown here is derived from an EMBL/GenBank/DDBJ whole genome shotgun (WGS) entry which is preliminary data.</text>
</comment>
<proteinExistence type="predicted"/>